<dbReference type="PRINTS" id="PR00081">
    <property type="entry name" value="GDHRDH"/>
</dbReference>
<dbReference type="InterPro" id="IPR051468">
    <property type="entry name" value="Fungal_SecMetab_SDRs"/>
</dbReference>
<dbReference type="Gene3D" id="3.40.50.720">
    <property type="entry name" value="NAD(P)-binding Rossmann-like Domain"/>
    <property type="match status" value="1"/>
</dbReference>
<dbReference type="PANTHER" id="PTHR43544">
    <property type="entry name" value="SHORT-CHAIN DEHYDROGENASE/REDUCTASE"/>
    <property type="match status" value="1"/>
</dbReference>
<keyword evidence="2" id="KW-1185">Reference proteome</keyword>
<proteinExistence type="predicted"/>
<dbReference type="InterPro" id="IPR002347">
    <property type="entry name" value="SDR_fam"/>
</dbReference>
<evidence type="ECO:0000313" key="2">
    <source>
        <dbReference type="Proteomes" id="UP000570361"/>
    </source>
</evidence>
<sequence length="155" mass="16689">MAKYAVVTGADRGLGFALTLELIQDGYTVFAGRFMPEWEALTQLPEEVQARIIALPLDVANESSVQAAAKEIASVTGQIDLLVNNAGICGDQEGNILGDIDYGLLHEMYEVNAVGPLRMAHALQSLLLAGEEKLVVNISSEAGQINQAWREGWYG</sequence>
<dbReference type="GO" id="GO:0016491">
    <property type="term" value="F:oxidoreductase activity"/>
    <property type="evidence" value="ECO:0007669"/>
    <property type="project" value="TreeGrafter"/>
</dbReference>
<dbReference type="RefSeq" id="WP_183602884.1">
    <property type="nucleotide sequence ID" value="NZ_JACHXK010000014.1"/>
</dbReference>
<evidence type="ECO:0000313" key="1">
    <source>
        <dbReference type="EMBL" id="MBB3112774.1"/>
    </source>
</evidence>
<reference evidence="1 2" key="1">
    <citation type="submission" date="2020-08" db="EMBL/GenBank/DDBJ databases">
        <title>Genomic Encyclopedia of Type Strains, Phase III (KMG-III): the genomes of soil and plant-associated and newly described type strains.</title>
        <authorList>
            <person name="Whitman W."/>
        </authorList>
    </citation>
    <scope>NUCLEOTIDE SEQUENCE [LARGE SCALE GENOMIC DNA]</scope>
    <source>
        <strain evidence="1 2">CECT 5862</strain>
    </source>
</reference>
<dbReference type="SUPFAM" id="SSF51735">
    <property type="entry name" value="NAD(P)-binding Rossmann-fold domains"/>
    <property type="match status" value="1"/>
</dbReference>
<dbReference type="EMBL" id="JACHXK010000014">
    <property type="protein sequence ID" value="MBB3112774.1"/>
    <property type="molecule type" value="Genomic_DNA"/>
</dbReference>
<dbReference type="Pfam" id="PF00106">
    <property type="entry name" value="adh_short"/>
    <property type="match status" value="1"/>
</dbReference>
<dbReference type="AlphaFoldDB" id="A0A7W5B1K7"/>
<accession>A0A7W5B1K7</accession>
<dbReference type="Proteomes" id="UP000570361">
    <property type="component" value="Unassembled WGS sequence"/>
</dbReference>
<protein>
    <submittedName>
        <fullName evidence="1">NAD(P)-dependent dehydrogenase (Short-subunit alcohol dehydrogenase family)</fullName>
    </submittedName>
</protein>
<organism evidence="1 2">
    <name type="scientific">Paenibacillus phyllosphaerae</name>
    <dbReference type="NCBI Taxonomy" id="274593"/>
    <lineage>
        <taxon>Bacteria</taxon>
        <taxon>Bacillati</taxon>
        <taxon>Bacillota</taxon>
        <taxon>Bacilli</taxon>
        <taxon>Bacillales</taxon>
        <taxon>Paenibacillaceae</taxon>
        <taxon>Paenibacillus</taxon>
    </lineage>
</organism>
<dbReference type="GO" id="GO:0005737">
    <property type="term" value="C:cytoplasm"/>
    <property type="evidence" value="ECO:0007669"/>
    <property type="project" value="TreeGrafter"/>
</dbReference>
<name>A0A7W5B1K7_9BACL</name>
<dbReference type="InterPro" id="IPR036291">
    <property type="entry name" value="NAD(P)-bd_dom_sf"/>
</dbReference>
<dbReference type="PANTHER" id="PTHR43544:SF12">
    <property type="entry name" value="NAD(P)-BINDING ROSSMANN-FOLD SUPERFAMILY PROTEIN"/>
    <property type="match status" value="1"/>
</dbReference>
<gene>
    <name evidence="1" type="ORF">FHS18_004876</name>
</gene>
<comment type="caution">
    <text evidence="1">The sequence shown here is derived from an EMBL/GenBank/DDBJ whole genome shotgun (WGS) entry which is preliminary data.</text>
</comment>